<evidence type="ECO:0000313" key="2">
    <source>
        <dbReference type="Proteomes" id="UP000177987"/>
    </source>
</evidence>
<name>A0A1G2SH17_9BACT</name>
<dbReference type="Proteomes" id="UP000177987">
    <property type="component" value="Unassembled WGS sequence"/>
</dbReference>
<sequence>MNQLPALFQSPSNGEFDYSNGAILQCLGIKKIEDEPVVSATIVYRLSDDLIEAGQGKYYGLAFFYYCLQKYGTEEEKLTLSFTITFPMVVEAMLYYGAALWSDDTRSHSSIAPFRVAAQDVKDITVQLKYEPHH</sequence>
<accession>A0A1G2SH17</accession>
<organism evidence="1 2">
    <name type="scientific">Candidatus Yonathbacteria bacterium RIFCSPLOWO2_01_FULL_47_33b</name>
    <dbReference type="NCBI Taxonomy" id="1802727"/>
    <lineage>
        <taxon>Bacteria</taxon>
        <taxon>Candidatus Yonathiibacteriota</taxon>
    </lineage>
</organism>
<dbReference type="AlphaFoldDB" id="A0A1G2SH17"/>
<protein>
    <submittedName>
        <fullName evidence="1">Uncharacterized protein</fullName>
    </submittedName>
</protein>
<dbReference type="STRING" id="1802727.A2937_02095"/>
<gene>
    <name evidence="1" type="ORF">A2937_02095</name>
</gene>
<reference evidence="1 2" key="1">
    <citation type="journal article" date="2016" name="Nat. Commun.">
        <title>Thousands of microbial genomes shed light on interconnected biogeochemical processes in an aquifer system.</title>
        <authorList>
            <person name="Anantharaman K."/>
            <person name="Brown C.T."/>
            <person name="Hug L.A."/>
            <person name="Sharon I."/>
            <person name="Castelle C.J."/>
            <person name="Probst A.J."/>
            <person name="Thomas B.C."/>
            <person name="Singh A."/>
            <person name="Wilkins M.J."/>
            <person name="Karaoz U."/>
            <person name="Brodie E.L."/>
            <person name="Williams K.H."/>
            <person name="Hubbard S.S."/>
            <person name="Banfield J.F."/>
        </authorList>
    </citation>
    <scope>NUCLEOTIDE SEQUENCE [LARGE SCALE GENOMIC DNA]</scope>
</reference>
<proteinExistence type="predicted"/>
<dbReference type="EMBL" id="MHUW01000002">
    <property type="protein sequence ID" value="OHA84305.1"/>
    <property type="molecule type" value="Genomic_DNA"/>
</dbReference>
<evidence type="ECO:0000313" key="1">
    <source>
        <dbReference type="EMBL" id="OHA84305.1"/>
    </source>
</evidence>
<comment type="caution">
    <text evidence="1">The sequence shown here is derived from an EMBL/GenBank/DDBJ whole genome shotgun (WGS) entry which is preliminary data.</text>
</comment>